<reference evidence="4 5" key="1">
    <citation type="submission" date="2018-01" db="EMBL/GenBank/DDBJ databases">
        <title>The draft genome sequence of Halioglobus japonicus S1-36.</title>
        <authorList>
            <person name="Du Z.-J."/>
            <person name="Shi M.-J."/>
        </authorList>
    </citation>
    <scope>NUCLEOTIDE SEQUENCE [LARGE SCALE GENOMIC DNA]</scope>
    <source>
        <strain evidence="4 5">S1-36</strain>
    </source>
</reference>
<feature type="domain" description="Rhodanese" evidence="3">
    <location>
        <begin position="10"/>
        <end position="129"/>
    </location>
</feature>
<keyword evidence="5" id="KW-1185">Reference proteome</keyword>
<dbReference type="SUPFAM" id="SSF52821">
    <property type="entry name" value="Rhodanese/Cell cycle control phosphatase"/>
    <property type="match status" value="2"/>
</dbReference>
<dbReference type="CDD" id="cd01448">
    <property type="entry name" value="TST_Repeat_1"/>
    <property type="match status" value="1"/>
</dbReference>
<dbReference type="CDD" id="cd01449">
    <property type="entry name" value="TST_Repeat_2"/>
    <property type="match status" value="1"/>
</dbReference>
<dbReference type="Proteomes" id="UP000235162">
    <property type="component" value="Unassembled WGS sequence"/>
</dbReference>
<comment type="caution">
    <text evidence="4">The sequence shown here is derived from an EMBL/GenBank/DDBJ whole genome shotgun (WGS) entry which is preliminary data.</text>
</comment>
<dbReference type="PROSITE" id="PS50206">
    <property type="entry name" value="RHODANESE_3"/>
    <property type="match status" value="2"/>
</dbReference>
<dbReference type="InterPro" id="IPR045078">
    <property type="entry name" value="TST/MPST-like"/>
</dbReference>
<dbReference type="Pfam" id="PF00581">
    <property type="entry name" value="Rhodanese"/>
    <property type="match status" value="2"/>
</dbReference>
<dbReference type="AlphaFoldDB" id="A0AAP8SP17"/>
<gene>
    <name evidence="4" type="ORF">C0029_01110</name>
</gene>
<evidence type="ECO:0000259" key="3">
    <source>
        <dbReference type="PROSITE" id="PS50206"/>
    </source>
</evidence>
<organism evidence="4 5">
    <name type="scientific">Halioglobus japonicus</name>
    <dbReference type="NCBI Taxonomy" id="930805"/>
    <lineage>
        <taxon>Bacteria</taxon>
        <taxon>Pseudomonadati</taxon>
        <taxon>Pseudomonadota</taxon>
        <taxon>Gammaproteobacteria</taxon>
        <taxon>Cellvibrionales</taxon>
        <taxon>Halieaceae</taxon>
        <taxon>Halioglobus</taxon>
    </lineage>
</organism>
<evidence type="ECO:0000256" key="1">
    <source>
        <dbReference type="ARBA" id="ARBA00022679"/>
    </source>
</evidence>
<keyword evidence="2" id="KW-0677">Repeat</keyword>
<dbReference type="KEGG" id="hja:BST95_17100"/>
<dbReference type="InterPro" id="IPR001763">
    <property type="entry name" value="Rhodanese-like_dom"/>
</dbReference>
<evidence type="ECO:0000313" key="5">
    <source>
        <dbReference type="Proteomes" id="UP000235162"/>
    </source>
</evidence>
<dbReference type="Gene3D" id="3.40.250.10">
    <property type="entry name" value="Rhodanese-like domain"/>
    <property type="match status" value="2"/>
</dbReference>
<accession>A0AAP8SP17</accession>
<evidence type="ECO:0000256" key="2">
    <source>
        <dbReference type="ARBA" id="ARBA00022737"/>
    </source>
</evidence>
<dbReference type="InterPro" id="IPR036873">
    <property type="entry name" value="Rhodanese-like_dom_sf"/>
</dbReference>
<feature type="domain" description="Rhodanese" evidence="3">
    <location>
        <begin position="160"/>
        <end position="263"/>
    </location>
</feature>
<evidence type="ECO:0000313" key="4">
    <source>
        <dbReference type="EMBL" id="PLW87225.1"/>
    </source>
</evidence>
<name>A0AAP8SP17_9GAMM</name>
<sequence length="265" mass="28305">MLVAANELSLNADSVIVDCRFNLADKGEGERLYLEGHIPGAVYMDLERHMSGPAGEHGGRHPLPGAADFVATLASFGIGPETNVVAYDAHRLAYATRLWWMMRSLGYRPPRLLDGGYLAWVQAGGVPASGAEAAVPPVETAPNQPSFMRVCDIEGLRTAQAQGATLVDSREPRRYAGVEEPIDPLAGHIPGALNHPWQGVTDDSGAVRDEAGLLAHWGDTLEADSLVVYCGSGVTACVNLFSLTLLGRDDATLYAGSWSDWCSYL</sequence>
<dbReference type="GO" id="GO:0004792">
    <property type="term" value="F:thiosulfate-cyanide sulfurtransferase activity"/>
    <property type="evidence" value="ECO:0007669"/>
    <property type="project" value="TreeGrafter"/>
</dbReference>
<dbReference type="PANTHER" id="PTHR11364">
    <property type="entry name" value="THIOSULFATE SULFERTANSFERASE"/>
    <property type="match status" value="1"/>
</dbReference>
<keyword evidence="1" id="KW-0808">Transferase</keyword>
<protein>
    <submittedName>
        <fullName evidence="4">Sulfurtransferase</fullName>
    </submittedName>
</protein>
<dbReference type="SMART" id="SM00450">
    <property type="entry name" value="RHOD"/>
    <property type="match status" value="2"/>
</dbReference>
<proteinExistence type="predicted"/>
<dbReference type="PANTHER" id="PTHR11364:SF27">
    <property type="entry name" value="SULFURTRANSFERASE"/>
    <property type="match status" value="1"/>
</dbReference>
<dbReference type="EMBL" id="PKUR01000001">
    <property type="protein sequence ID" value="PLW87225.1"/>
    <property type="molecule type" value="Genomic_DNA"/>
</dbReference>